<evidence type="ECO:0000256" key="3">
    <source>
        <dbReference type="ARBA" id="ARBA00022553"/>
    </source>
</evidence>
<feature type="domain" description="Rad4 beta-hairpin" evidence="9">
    <location>
        <begin position="193"/>
        <end position="248"/>
    </location>
</feature>
<dbReference type="PANTHER" id="PTHR12135:SF0">
    <property type="entry name" value="DNA REPAIR PROTEIN COMPLEMENTING XP-C CELLS"/>
    <property type="match status" value="1"/>
</dbReference>
<accession>A0AAV2HSS5</accession>
<dbReference type="GO" id="GO:0006289">
    <property type="term" value="P:nucleotide-excision repair"/>
    <property type="evidence" value="ECO:0007669"/>
    <property type="project" value="InterPro"/>
</dbReference>
<dbReference type="Pfam" id="PF10405">
    <property type="entry name" value="BHD_3"/>
    <property type="match status" value="1"/>
</dbReference>
<evidence type="ECO:0000259" key="10">
    <source>
        <dbReference type="SMART" id="SM01032"/>
    </source>
</evidence>
<dbReference type="SMART" id="SM01032">
    <property type="entry name" value="BHD_3"/>
    <property type="match status" value="1"/>
</dbReference>
<keyword evidence="4" id="KW-0227">DNA damage</keyword>
<dbReference type="InterPro" id="IPR036985">
    <property type="entry name" value="Transglutaminase-like_sf"/>
</dbReference>
<evidence type="ECO:0000313" key="12">
    <source>
        <dbReference type="Proteomes" id="UP001497497"/>
    </source>
</evidence>
<dbReference type="SUPFAM" id="SSF54001">
    <property type="entry name" value="Cysteine proteinases"/>
    <property type="match status" value="1"/>
</dbReference>
<evidence type="ECO:0000313" key="11">
    <source>
        <dbReference type="EMBL" id="CAL1536524.1"/>
    </source>
</evidence>
<dbReference type="PANTHER" id="PTHR12135">
    <property type="entry name" value="DNA REPAIR PROTEIN XP-C / RAD4"/>
    <property type="match status" value="1"/>
</dbReference>
<dbReference type="GO" id="GO:0071942">
    <property type="term" value="C:XPC complex"/>
    <property type="evidence" value="ECO:0007669"/>
    <property type="project" value="TreeGrafter"/>
</dbReference>
<dbReference type="InterPro" id="IPR038765">
    <property type="entry name" value="Papain-like_cys_pep_sf"/>
</dbReference>
<dbReference type="InterPro" id="IPR018026">
    <property type="entry name" value="DNA_repair_Rad4-like"/>
</dbReference>
<comment type="similarity">
    <text evidence="2">Belongs to the XPC family.</text>
</comment>
<dbReference type="Gene3D" id="2.20.20.110">
    <property type="entry name" value="Rad4, beta-hairpin domain BHD1"/>
    <property type="match status" value="1"/>
</dbReference>
<feature type="domain" description="Rad4 beta-hairpin" evidence="10">
    <location>
        <begin position="255"/>
        <end position="329"/>
    </location>
</feature>
<dbReference type="FunFam" id="2.20.20.110:FF:000001">
    <property type="entry name" value="DNA repair protein complementing XP-C cells"/>
    <property type="match status" value="1"/>
</dbReference>
<organism evidence="11 12">
    <name type="scientific">Lymnaea stagnalis</name>
    <name type="common">Great pond snail</name>
    <name type="synonym">Helix stagnalis</name>
    <dbReference type="NCBI Taxonomy" id="6523"/>
    <lineage>
        <taxon>Eukaryota</taxon>
        <taxon>Metazoa</taxon>
        <taxon>Spiralia</taxon>
        <taxon>Lophotrochozoa</taxon>
        <taxon>Mollusca</taxon>
        <taxon>Gastropoda</taxon>
        <taxon>Heterobranchia</taxon>
        <taxon>Euthyneura</taxon>
        <taxon>Panpulmonata</taxon>
        <taxon>Hygrophila</taxon>
        <taxon>Lymnaeoidea</taxon>
        <taxon>Lymnaeidae</taxon>
        <taxon>Lymnaea</taxon>
    </lineage>
</organism>
<feature type="non-terminal residue" evidence="11">
    <location>
        <position position="1"/>
    </location>
</feature>
<sequence length="418" mass="49081">SPSHPRKDLKILSNRKILSESSSDDAPARSRSGALGHDFWLEIYFPEKQKWICFDCFKSQFGKPYSLENSATQPLTYVLGFKNDNSIKDVTARYAKQWLSHTRKLRTDPEWWTQTVFIFDSTPFKENLMEDDDIKSHLLVRPMPTSIAEFKNHPLYALQRHLLKFEAIYPETAIPLGYIRKEPIYARECVRTLHSRINWLKEGRMVRLNETPYKMVKSRPKWNKPKENPNELDLELYGEWQTEKYIPPPAHNGKVPKNEYGNVELFKPWMLPKGTVQLRGQGMQRVAKKLNIDIAAAMIGWDYHSGSCHAVMDGWVVCEEHADTLMTAWLEDQEHQEQREKEKMEKRVYDNWRLLIRGLLIRERLKSKFLQDAPLLENAEETFSDAEVACDVQSFWPRNRQDVKTEDKAAVKQELLEK</sequence>
<gene>
    <name evidence="11" type="ORF">GSLYS_00010437001</name>
</gene>
<evidence type="ECO:0000259" key="9">
    <source>
        <dbReference type="SMART" id="SM01031"/>
    </source>
</evidence>
<dbReference type="FunFam" id="3.30.70.2460:FF:000001">
    <property type="entry name" value="DNA repair protein Rad4 family"/>
    <property type="match status" value="1"/>
</dbReference>
<dbReference type="Pfam" id="PF10404">
    <property type="entry name" value="BHD_2"/>
    <property type="match status" value="1"/>
</dbReference>
<dbReference type="GO" id="GO:0003684">
    <property type="term" value="F:damaged DNA binding"/>
    <property type="evidence" value="ECO:0007669"/>
    <property type="project" value="InterPro"/>
</dbReference>
<dbReference type="AlphaFoldDB" id="A0AAV2HSS5"/>
<evidence type="ECO:0000259" key="8">
    <source>
        <dbReference type="SMART" id="SM01030"/>
    </source>
</evidence>
<keyword evidence="3" id="KW-0597">Phosphoprotein</keyword>
<evidence type="ECO:0008006" key="13">
    <source>
        <dbReference type="Google" id="ProtNLM"/>
    </source>
</evidence>
<reference evidence="11 12" key="1">
    <citation type="submission" date="2024-04" db="EMBL/GenBank/DDBJ databases">
        <authorList>
            <consortium name="Genoscope - CEA"/>
            <person name="William W."/>
        </authorList>
    </citation>
    <scope>NUCLEOTIDE SEQUENCE [LARGE SCALE GENOMIC DNA]</scope>
</reference>
<feature type="domain" description="Rad4 beta-hairpin" evidence="8">
    <location>
        <begin position="139"/>
        <end position="191"/>
    </location>
</feature>
<dbReference type="SMART" id="SM01030">
    <property type="entry name" value="BHD_1"/>
    <property type="match status" value="1"/>
</dbReference>
<comment type="subcellular location">
    <subcellularLocation>
        <location evidence="1">Nucleus</location>
    </subcellularLocation>
</comment>
<dbReference type="GO" id="GO:0000111">
    <property type="term" value="C:nucleotide-excision repair factor 2 complex"/>
    <property type="evidence" value="ECO:0007669"/>
    <property type="project" value="TreeGrafter"/>
</dbReference>
<keyword evidence="6" id="KW-0234">DNA repair</keyword>
<dbReference type="InterPro" id="IPR042488">
    <property type="entry name" value="Rad4_BHD3_sf"/>
</dbReference>
<dbReference type="InterPro" id="IPR018326">
    <property type="entry name" value="Rad4_beta-hairpin_dom1"/>
</dbReference>
<evidence type="ECO:0000256" key="1">
    <source>
        <dbReference type="ARBA" id="ARBA00004123"/>
    </source>
</evidence>
<keyword evidence="7" id="KW-0539">Nucleus</keyword>
<evidence type="ECO:0000256" key="4">
    <source>
        <dbReference type="ARBA" id="ARBA00022763"/>
    </source>
</evidence>
<protein>
    <recommendedName>
        <fullName evidence="13">DNA repair protein</fullName>
    </recommendedName>
</protein>
<keyword evidence="5" id="KW-0238">DNA-binding</keyword>
<dbReference type="InterPro" id="IPR018327">
    <property type="entry name" value="BHD_2"/>
</dbReference>
<comment type="caution">
    <text evidence="11">The sequence shown here is derived from an EMBL/GenBank/DDBJ whole genome shotgun (WGS) entry which is preliminary data.</text>
</comment>
<evidence type="ECO:0000256" key="6">
    <source>
        <dbReference type="ARBA" id="ARBA00023204"/>
    </source>
</evidence>
<evidence type="ECO:0000256" key="2">
    <source>
        <dbReference type="ARBA" id="ARBA00009525"/>
    </source>
</evidence>
<dbReference type="GO" id="GO:0006298">
    <property type="term" value="P:mismatch repair"/>
    <property type="evidence" value="ECO:0007669"/>
    <property type="project" value="TreeGrafter"/>
</dbReference>
<dbReference type="SMART" id="SM01031">
    <property type="entry name" value="BHD_2"/>
    <property type="match status" value="1"/>
</dbReference>
<dbReference type="GO" id="GO:0005737">
    <property type="term" value="C:cytoplasm"/>
    <property type="evidence" value="ECO:0007669"/>
    <property type="project" value="TreeGrafter"/>
</dbReference>
<dbReference type="InterPro" id="IPR018328">
    <property type="entry name" value="Rad4_beta-hairpin_dom3"/>
</dbReference>
<dbReference type="NCBIfam" id="TIGR00605">
    <property type="entry name" value="rad4"/>
    <property type="match status" value="1"/>
</dbReference>
<evidence type="ECO:0000256" key="7">
    <source>
        <dbReference type="ARBA" id="ARBA00023242"/>
    </source>
</evidence>
<dbReference type="GO" id="GO:0003697">
    <property type="term" value="F:single-stranded DNA binding"/>
    <property type="evidence" value="ECO:0007669"/>
    <property type="project" value="TreeGrafter"/>
</dbReference>
<dbReference type="EMBL" id="CAXITT010000232">
    <property type="protein sequence ID" value="CAL1536524.1"/>
    <property type="molecule type" value="Genomic_DNA"/>
</dbReference>
<dbReference type="InterPro" id="IPR018325">
    <property type="entry name" value="Rad4/PNGase_transGLS-fold"/>
</dbReference>
<name>A0AAV2HSS5_LYMST</name>
<evidence type="ECO:0000256" key="5">
    <source>
        <dbReference type="ARBA" id="ARBA00023125"/>
    </source>
</evidence>
<dbReference type="Proteomes" id="UP001497497">
    <property type="component" value="Unassembled WGS sequence"/>
</dbReference>
<dbReference type="Gene3D" id="3.90.260.10">
    <property type="entry name" value="Transglutaminase-like"/>
    <property type="match status" value="1"/>
</dbReference>
<keyword evidence="12" id="KW-1185">Reference proteome</keyword>
<dbReference type="Gene3D" id="3.30.70.2460">
    <property type="entry name" value="Rad4, beta-hairpin domain BHD3"/>
    <property type="match status" value="1"/>
</dbReference>
<dbReference type="Pfam" id="PF10403">
    <property type="entry name" value="BHD_1"/>
    <property type="match status" value="1"/>
</dbReference>
<dbReference type="Pfam" id="PF03835">
    <property type="entry name" value="Rad4"/>
    <property type="match status" value="1"/>
</dbReference>
<feature type="non-terminal residue" evidence="11">
    <location>
        <position position="418"/>
    </location>
</feature>
<dbReference type="InterPro" id="IPR004583">
    <property type="entry name" value="DNA_repair_Rad4"/>
</dbReference>
<proteinExistence type="inferred from homology"/>